<dbReference type="Proteomes" id="UP000766904">
    <property type="component" value="Unassembled WGS sequence"/>
</dbReference>
<dbReference type="PROSITE" id="PS51684">
    <property type="entry name" value="SAM_MT_TRM5_TYW2"/>
    <property type="match status" value="1"/>
</dbReference>
<dbReference type="PANTHER" id="PTHR23245:SF41">
    <property type="entry name" value="TRNA(PHE) (4-DEMETHYLWYOSINE(37)-C(7)) AMINOCARBOXYPROPYLTRANSFERASE"/>
    <property type="match status" value="1"/>
</dbReference>
<dbReference type="Gene3D" id="3.30.300.110">
    <property type="entry name" value="Met-10+ protein-like domains"/>
    <property type="match status" value="1"/>
</dbReference>
<feature type="compositionally biased region" description="Gly residues" evidence="5">
    <location>
        <begin position="1"/>
        <end position="11"/>
    </location>
</feature>
<protein>
    <recommendedName>
        <fullName evidence="4">tRNA(Phe) (4-demethylwyosine(37)-C(7)) aminocarboxypropyltransferase</fullName>
        <ecNumber evidence="4">2.5.1.114</ecNumber>
    </recommendedName>
    <alternativeName>
        <fullName evidence="4">tRNA wyosine derivatives biosynthesis protein Taw2</fullName>
    </alternativeName>
</protein>
<dbReference type="AlphaFoldDB" id="A0A8J8Q668"/>
<comment type="function">
    <text evidence="4">S-adenosyl-L-methionine-dependent transferase that acts as a component of the wyosine derivatives biosynthesis pathway. Catalyzes the transfer of the alpha-amino-alpha-carboxypropyl (acp) group from S-adenosyl-L-methionine to 4-demethylwyosine (imG-14), forming 7-aminocarboxypropyl-demethylwyosine (wybutosine-86) at position 37 of tRNA(Phe).</text>
</comment>
<evidence type="ECO:0000313" key="7">
    <source>
        <dbReference type="EMBL" id="TYL39797.1"/>
    </source>
</evidence>
<keyword evidence="1 4" id="KW-0808">Transferase</keyword>
<feature type="binding site" evidence="4">
    <location>
        <position position="275"/>
    </location>
    <ligand>
        <name>S-adenosyl-L-methionine</name>
        <dbReference type="ChEBI" id="CHEBI:59789"/>
    </ligand>
</feature>
<comment type="similarity">
    <text evidence="4">Belongs to the class I-like SAM-binding methyltransferase superfamily. TRM5/TYW2 family.</text>
</comment>
<keyword evidence="8" id="KW-1185">Reference proteome</keyword>
<comment type="subcellular location">
    <subcellularLocation>
        <location evidence="4">Cytoplasm</location>
    </subcellularLocation>
</comment>
<comment type="catalytic activity">
    <reaction evidence="4">
        <text>4-demethylwyosine(37) in tRNA(Phe) + S-adenosyl-L-methionine = 4-demethyl-7-[(3S)-3-amino-3-carboxypropyl]wyosine(37) in tRNA(Phe) + S-methyl-5'-thioadenosine + H(+)</text>
        <dbReference type="Rhea" id="RHEA:36355"/>
        <dbReference type="Rhea" id="RHEA-COMP:10164"/>
        <dbReference type="Rhea" id="RHEA-COMP:10378"/>
        <dbReference type="ChEBI" id="CHEBI:15378"/>
        <dbReference type="ChEBI" id="CHEBI:17509"/>
        <dbReference type="ChEBI" id="CHEBI:59789"/>
        <dbReference type="ChEBI" id="CHEBI:64315"/>
        <dbReference type="ChEBI" id="CHEBI:73550"/>
        <dbReference type="EC" id="2.5.1.114"/>
    </reaction>
</comment>
<feature type="binding site" evidence="4">
    <location>
        <position position="230"/>
    </location>
    <ligand>
        <name>S-adenosyl-L-methionine</name>
        <dbReference type="ChEBI" id="CHEBI:59789"/>
    </ligand>
</feature>
<name>A0A8J8Q668_9EURY</name>
<keyword evidence="7" id="KW-0489">Methyltransferase</keyword>
<feature type="domain" description="SAM-dependent methyltransferase TRM5/TYW2-type" evidence="6">
    <location>
        <begin position="145"/>
        <end position="412"/>
    </location>
</feature>
<dbReference type="GO" id="GO:0005737">
    <property type="term" value="C:cytoplasm"/>
    <property type="evidence" value="ECO:0007669"/>
    <property type="project" value="UniProtKB-SubCell"/>
</dbReference>
<dbReference type="Pfam" id="PF02475">
    <property type="entry name" value="TRM5-TYW2_MTfase"/>
    <property type="match status" value="1"/>
</dbReference>
<accession>A0A8J8Q668</accession>
<dbReference type="RefSeq" id="WP_148856930.1">
    <property type="nucleotide sequence ID" value="NZ_PHNJ01000002.1"/>
</dbReference>
<sequence length="412" mass="44598">MSDGGNGGGDGFDTAVDDVLERSDTPLAAVVEKSRTETAIESLRAEGVYDDSRRVRGVSGAMHDGERIGDANGEQRPVSTATRERGVSEDDPDRIALPVTEPPTETAVLEVVRQIDPEPRTRDLEDLLEERGWNEADLETAPGSWAVIGSVVLVTVPEDCPDEGALAEALLELHGDAESVLADEGIANDGEAGTYREPRTRLLAGESDTETIHTEHGTRYGLDPAAVMFSPGNQAERARMGETVTAGERVFDMFAGIGYFTLPMARAGAQVTATELNPTAFRYLVENTVLNDVGDRVDAYMTDCRDLASELAVDRVVMGYYGRSDGRDGDHGVGTRTDEAHEFLDDALEALVPGGEIHYHEATPESRLWERPRARLEAAADAAGRDLEIRDRRRVKSHSAGVAHVVVDARFE</sequence>
<evidence type="ECO:0000256" key="2">
    <source>
        <dbReference type="ARBA" id="ARBA00022691"/>
    </source>
</evidence>
<evidence type="ECO:0000256" key="5">
    <source>
        <dbReference type="SAM" id="MobiDB-lite"/>
    </source>
</evidence>
<dbReference type="CDD" id="cd02440">
    <property type="entry name" value="AdoMet_MTases"/>
    <property type="match status" value="1"/>
</dbReference>
<dbReference type="OrthoDB" id="8079at2157"/>
<evidence type="ECO:0000259" key="6">
    <source>
        <dbReference type="PROSITE" id="PS51684"/>
    </source>
</evidence>
<feature type="region of interest" description="Disordered" evidence="5">
    <location>
        <begin position="63"/>
        <end position="99"/>
    </location>
</feature>
<reference evidence="7" key="1">
    <citation type="submission" date="2017-11" db="EMBL/GenBank/DDBJ databases">
        <authorList>
            <person name="Kajale S.C."/>
            <person name="Sharma A."/>
        </authorList>
    </citation>
    <scope>NUCLEOTIDE SEQUENCE</scope>
    <source>
        <strain evidence="7">LS1_42</strain>
    </source>
</reference>
<dbReference type="Gene3D" id="3.40.50.150">
    <property type="entry name" value="Vaccinia Virus protein VP39"/>
    <property type="match status" value="1"/>
</dbReference>
<keyword evidence="4" id="KW-0963">Cytoplasm</keyword>
<gene>
    <name evidence="4" type="primary">taw2</name>
    <name evidence="7" type="ORF">CV102_05805</name>
</gene>
<dbReference type="InterPro" id="IPR056743">
    <property type="entry name" value="TRM5-TYW2-like_MTfase"/>
</dbReference>
<evidence type="ECO:0000313" key="8">
    <source>
        <dbReference type="Proteomes" id="UP000766904"/>
    </source>
</evidence>
<proteinExistence type="inferred from homology"/>
<dbReference type="EMBL" id="PHNJ01000002">
    <property type="protein sequence ID" value="TYL39797.1"/>
    <property type="molecule type" value="Genomic_DNA"/>
</dbReference>
<dbReference type="HAMAP" id="MF_01922">
    <property type="entry name" value="TYW2_archaea"/>
    <property type="match status" value="1"/>
</dbReference>
<keyword evidence="3 4" id="KW-0819">tRNA processing</keyword>
<dbReference type="GO" id="GO:0102522">
    <property type="term" value="F:tRNA 4-demethylwyosine alpha-amino-alpha-carboxypropyltransferase activity"/>
    <property type="evidence" value="ECO:0007669"/>
    <property type="project" value="UniProtKB-EC"/>
</dbReference>
<comment type="caution">
    <text evidence="4">Lacks conserved residue(s) required for the propagation of feature annotation.</text>
</comment>
<dbReference type="InterPro" id="IPR030867">
    <property type="entry name" value="TYW2_archaea"/>
</dbReference>
<feature type="binding site" evidence="4">
    <location>
        <position position="237"/>
    </location>
    <ligand>
        <name>S-adenosyl-L-methionine</name>
        <dbReference type="ChEBI" id="CHEBI:59789"/>
    </ligand>
</feature>
<dbReference type="InterPro" id="IPR056744">
    <property type="entry name" value="TRM5/TYW2-like_N"/>
</dbReference>
<dbReference type="EC" id="2.5.1.114" evidence="4"/>
<evidence type="ECO:0000256" key="3">
    <source>
        <dbReference type="ARBA" id="ARBA00022694"/>
    </source>
</evidence>
<dbReference type="InterPro" id="IPR029063">
    <property type="entry name" value="SAM-dependent_MTases_sf"/>
</dbReference>
<dbReference type="PANTHER" id="PTHR23245">
    <property type="entry name" value="TRNA METHYLTRANSFERASE"/>
    <property type="match status" value="1"/>
</dbReference>
<evidence type="ECO:0000256" key="1">
    <source>
        <dbReference type="ARBA" id="ARBA00022679"/>
    </source>
</evidence>
<dbReference type="Pfam" id="PF25133">
    <property type="entry name" value="TYW2_N_2"/>
    <property type="match status" value="1"/>
</dbReference>
<dbReference type="InterPro" id="IPR030382">
    <property type="entry name" value="MeTrfase_TRM5/TYW2"/>
</dbReference>
<comment type="caution">
    <text evidence="7">The sequence shown here is derived from an EMBL/GenBank/DDBJ whole genome shotgun (WGS) entry which is preliminary data.</text>
</comment>
<dbReference type="SUPFAM" id="SSF53335">
    <property type="entry name" value="S-adenosyl-L-methionine-dependent methyltransferases"/>
    <property type="match status" value="1"/>
</dbReference>
<dbReference type="GO" id="GO:0030488">
    <property type="term" value="P:tRNA methylation"/>
    <property type="evidence" value="ECO:0007669"/>
    <property type="project" value="TreeGrafter"/>
</dbReference>
<dbReference type="GO" id="GO:0008175">
    <property type="term" value="F:tRNA methyltransferase activity"/>
    <property type="evidence" value="ECO:0007669"/>
    <property type="project" value="TreeGrafter"/>
</dbReference>
<organism evidence="7 8">
    <name type="scientific">Natronococcus pandeyae</name>
    <dbReference type="NCBI Taxonomy" id="2055836"/>
    <lineage>
        <taxon>Archaea</taxon>
        <taxon>Methanobacteriati</taxon>
        <taxon>Methanobacteriota</taxon>
        <taxon>Stenosarchaea group</taxon>
        <taxon>Halobacteria</taxon>
        <taxon>Halobacteriales</taxon>
        <taxon>Natrialbaceae</taxon>
        <taxon>Natronococcus</taxon>
    </lineage>
</organism>
<feature type="region of interest" description="Disordered" evidence="5">
    <location>
        <begin position="1"/>
        <end position="20"/>
    </location>
</feature>
<evidence type="ECO:0000256" key="4">
    <source>
        <dbReference type="HAMAP-Rule" id="MF_01922"/>
    </source>
</evidence>
<keyword evidence="2 4" id="KW-0949">S-adenosyl-L-methionine</keyword>